<dbReference type="GO" id="GO:0042781">
    <property type="term" value="F:3'-tRNA processing endoribonuclease activity"/>
    <property type="evidence" value="ECO:0007669"/>
    <property type="project" value="TreeGrafter"/>
</dbReference>
<dbReference type="SMART" id="SM00849">
    <property type="entry name" value="Lactamase_B"/>
    <property type="match status" value="1"/>
</dbReference>
<dbReference type="PANTHER" id="PTHR46018:SF2">
    <property type="entry name" value="ZINC PHOSPHODIESTERASE ELAC PROTEIN 1"/>
    <property type="match status" value="1"/>
</dbReference>
<gene>
    <name evidence="2" type="ORF">SAMN05660835_00310</name>
</gene>
<organism evidence="2 3">
    <name type="scientific">Desulfurella multipotens</name>
    <dbReference type="NCBI Taxonomy" id="79269"/>
    <lineage>
        <taxon>Bacteria</taxon>
        <taxon>Pseudomonadati</taxon>
        <taxon>Campylobacterota</taxon>
        <taxon>Desulfurellia</taxon>
        <taxon>Desulfurellales</taxon>
        <taxon>Desulfurellaceae</taxon>
        <taxon>Desulfurella</taxon>
    </lineage>
</organism>
<dbReference type="PANTHER" id="PTHR46018">
    <property type="entry name" value="ZINC PHOSPHODIESTERASE ELAC PROTEIN 1"/>
    <property type="match status" value="1"/>
</dbReference>
<dbReference type="InterPro" id="IPR001279">
    <property type="entry name" value="Metallo-B-lactamas"/>
</dbReference>
<evidence type="ECO:0000313" key="3">
    <source>
        <dbReference type="Proteomes" id="UP000199411"/>
    </source>
</evidence>
<dbReference type="Proteomes" id="UP000199411">
    <property type="component" value="Unassembled WGS sequence"/>
</dbReference>
<name>A0A1G6ITW5_9BACT</name>
<feature type="domain" description="Metallo-beta-lactamase" evidence="1">
    <location>
        <begin position="36"/>
        <end position="223"/>
    </location>
</feature>
<proteinExistence type="predicted"/>
<reference evidence="3" key="1">
    <citation type="submission" date="2016-10" db="EMBL/GenBank/DDBJ databases">
        <authorList>
            <person name="Varghese N."/>
            <person name="Submissions S."/>
        </authorList>
    </citation>
    <scope>NUCLEOTIDE SEQUENCE [LARGE SCALE GENOMIC DNA]</scope>
    <source>
        <strain evidence="3">DSM 8415</strain>
    </source>
</reference>
<evidence type="ECO:0000259" key="1">
    <source>
        <dbReference type="SMART" id="SM00849"/>
    </source>
</evidence>
<dbReference type="EMBL" id="FMYU01000002">
    <property type="protein sequence ID" value="SDC09947.1"/>
    <property type="molecule type" value="Genomic_DNA"/>
</dbReference>
<dbReference type="Pfam" id="PF12706">
    <property type="entry name" value="Lactamase_B_2"/>
    <property type="match status" value="1"/>
</dbReference>
<dbReference type="CDD" id="cd07741">
    <property type="entry name" value="metallo-hydrolase-like_MBL-fold"/>
    <property type="match status" value="1"/>
</dbReference>
<protein>
    <submittedName>
        <fullName evidence="2">Ribonuclease BN, tRNA processing enzyme</fullName>
    </submittedName>
</protein>
<accession>A0A1G6ITW5</accession>
<evidence type="ECO:0000313" key="2">
    <source>
        <dbReference type="EMBL" id="SDC09947.1"/>
    </source>
</evidence>
<dbReference type="InterPro" id="IPR036866">
    <property type="entry name" value="RibonucZ/Hydroxyglut_hydro"/>
</dbReference>
<dbReference type="RefSeq" id="WP_159427463.1">
    <property type="nucleotide sequence ID" value="NZ_FMYU01000002.1"/>
</dbReference>
<dbReference type="AlphaFoldDB" id="A0A1G6ITW5"/>
<dbReference type="Gene3D" id="3.60.15.10">
    <property type="entry name" value="Ribonuclease Z/Hydroxyacylglutathione hydrolase-like"/>
    <property type="match status" value="1"/>
</dbReference>
<dbReference type="OrthoDB" id="9803916at2"/>
<dbReference type="SUPFAM" id="SSF56281">
    <property type="entry name" value="Metallo-hydrolase/oxidoreductase"/>
    <property type="match status" value="1"/>
</dbReference>
<sequence>MRILKDRNFKNGKDKIIFLGTAGGRFSVFYQIRKSGGIWFHLGGKTFVIDPGPGALVTALKNKINMSKVDGIFLSHRHLDHCADINSIMESMVISGKRTRYLFAPSAALDEDPVVLHYNRDKFNILYLKEYTDYAIGDLKISTKLTHLHTTPTFGAVFKSDSYSFAYIADTLYTDQLAIDYRADVVIVNTVFKNQMPGYMHLSANDMYKFLEIFKPKILILTHFGMGFLNESPHLVAKEISQKTNTNVIAAWDNMIVELENI</sequence>
<keyword evidence="3" id="KW-1185">Reference proteome</keyword>